<dbReference type="Proteomes" id="UP000669179">
    <property type="component" value="Unassembled WGS sequence"/>
</dbReference>
<keyword evidence="1" id="KW-1133">Transmembrane helix</keyword>
<evidence type="ECO:0000313" key="3">
    <source>
        <dbReference type="Proteomes" id="UP000669179"/>
    </source>
</evidence>
<keyword evidence="1" id="KW-0472">Membrane</keyword>
<keyword evidence="1" id="KW-0812">Transmembrane</keyword>
<protein>
    <submittedName>
        <fullName evidence="2">Uncharacterized protein</fullName>
    </submittedName>
</protein>
<comment type="caution">
    <text evidence="2">The sequence shown here is derived from an EMBL/GenBank/DDBJ whole genome shotgun (WGS) entry which is preliminary data.</text>
</comment>
<evidence type="ECO:0000256" key="1">
    <source>
        <dbReference type="SAM" id="Phobius"/>
    </source>
</evidence>
<accession>A0A939T2M2</accession>
<feature type="transmembrane region" description="Helical" evidence="1">
    <location>
        <begin position="74"/>
        <end position="91"/>
    </location>
</feature>
<keyword evidence="3" id="KW-1185">Reference proteome</keyword>
<evidence type="ECO:0000313" key="2">
    <source>
        <dbReference type="EMBL" id="MBO2449886.1"/>
    </source>
</evidence>
<dbReference type="EMBL" id="JAGEOJ010000009">
    <property type="protein sequence ID" value="MBO2449886.1"/>
    <property type="molecule type" value="Genomic_DNA"/>
</dbReference>
<feature type="transmembrane region" description="Helical" evidence="1">
    <location>
        <begin position="144"/>
        <end position="162"/>
    </location>
</feature>
<gene>
    <name evidence="2" type="ORF">J4573_22480</name>
</gene>
<organism evidence="2 3">
    <name type="scientific">Actinomadura barringtoniae</name>
    <dbReference type="NCBI Taxonomy" id="1427535"/>
    <lineage>
        <taxon>Bacteria</taxon>
        <taxon>Bacillati</taxon>
        <taxon>Actinomycetota</taxon>
        <taxon>Actinomycetes</taxon>
        <taxon>Streptosporangiales</taxon>
        <taxon>Thermomonosporaceae</taxon>
        <taxon>Actinomadura</taxon>
    </lineage>
</organism>
<dbReference type="AlphaFoldDB" id="A0A939T2M2"/>
<sequence>MYSPGSGESGREVDAVFGAGRGDDPGFRASITSGTVLGRMRTMMLVLLTAPVLIAAITPLIVRDGQGRLGAAPWWCYLPVAAGALLAVLVGPRVPRPMAPGQEPAQAVQSAMVAFRQAVLQRFALAEAVILIGLPLAMVAHSETVFAVAFVLGYPLLFWLVLPTTGTIERIRLRLEAAGAESHLWAGLLAPAPARSASSGG</sequence>
<feature type="transmembrane region" description="Helical" evidence="1">
    <location>
        <begin position="119"/>
        <end position="138"/>
    </location>
</feature>
<reference evidence="2" key="1">
    <citation type="submission" date="2021-03" db="EMBL/GenBank/DDBJ databases">
        <authorList>
            <person name="Kanchanasin P."/>
            <person name="Saeng-In P."/>
            <person name="Phongsopitanun W."/>
            <person name="Yuki M."/>
            <person name="Kudo T."/>
            <person name="Ohkuma M."/>
            <person name="Tanasupawat S."/>
        </authorList>
    </citation>
    <scope>NUCLEOTIDE SEQUENCE</scope>
    <source>
        <strain evidence="2">GKU 128</strain>
    </source>
</reference>
<proteinExistence type="predicted"/>
<name>A0A939T2M2_9ACTN</name>
<feature type="transmembrane region" description="Helical" evidence="1">
    <location>
        <begin position="43"/>
        <end position="62"/>
    </location>
</feature>